<evidence type="ECO:0000313" key="8">
    <source>
        <dbReference type="EMBL" id="RQH47548.1"/>
    </source>
</evidence>
<gene>
    <name evidence="5" type="primary">fmt</name>
    <name evidence="8" type="ORF">D5R40_08615</name>
</gene>
<dbReference type="FunFam" id="3.40.50.12230:FF:000001">
    <property type="entry name" value="Methionyl-tRNA formyltransferase"/>
    <property type="match status" value="1"/>
</dbReference>
<dbReference type="HAMAP" id="MF_00182">
    <property type="entry name" value="Formyl_trans"/>
    <property type="match status" value="1"/>
</dbReference>
<keyword evidence="4 5" id="KW-0648">Protein biosynthesis</keyword>
<evidence type="ECO:0000256" key="1">
    <source>
        <dbReference type="ARBA" id="ARBA00010699"/>
    </source>
</evidence>
<dbReference type="GO" id="GO:0004479">
    <property type="term" value="F:methionyl-tRNA formyltransferase activity"/>
    <property type="evidence" value="ECO:0007669"/>
    <property type="project" value="UniProtKB-UniRule"/>
</dbReference>
<feature type="binding site" evidence="5">
    <location>
        <begin position="111"/>
        <end position="114"/>
    </location>
    <ligand>
        <name>(6S)-5,6,7,8-tetrahydrofolate</name>
        <dbReference type="ChEBI" id="CHEBI:57453"/>
    </ligand>
</feature>
<organism evidence="8 9">
    <name type="scientific">Okeania hirsuta</name>
    <dbReference type="NCBI Taxonomy" id="1458930"/>
    <lineage>
        <taxon>Bacteria</taxon>
        <taxon>Bacillati</taxon>
        <taxon>Cyanobacteriota</taxon>
        <taxon>Cyanophyceae</taxon>
        <taxon>Oscillatoriophycideae</taxon>
        <taxon>Oscillatoriales</taxon>
        <taxon>Microcoleaceae</taxon>
        <taxon>Okeania</taxon>
    </lineage>
</organism>
<dbReference type="OrthoDB" id="9802815at2"/>
<dbReference type="SUPFAM" id="SSF50486">
    <property type="entry name" value="FMT C-terminal domain-like"/>
    <property type="match status" value="1"/>
</dbReference>
<comment type="similarity">
    <text evidence="1 5">Belongs to the Fmt family.</text>
</comment>
<comment type="function">
    <text evidence="5">Attaches a formyl group to the free amino group of methionyl-tRNA(fMet). The formyl group appears to play a dual role in the initiator identity of N-formylmethionyl-tRNA by promoting its recognition by IF2 and preventing the misappropriation of this tRNA by the elongation apparatus.</text>
</comment>
<dbReference type="InterPro" id="IPR002376">
    <property type="entry name" value="Formyl_transf_N"/>
</dbReference>
<keyword evidence="9" id="KW-1185">Reference proteome</keyword>
<dbReference type="InterPro" id="IPR005793">
    <property type="entry name" value="Formyl_trans_C"/>
</dbReference>
<dbReference type="Proteomes" id="UP000269154">
    <property type="component" value="Unassembled WGS sequence"/>
</dbReference>
<evidence type="ECO:0000256" key="2">
    <source>
        <dbReference type="ARBA" id="ARBA00012261"/>
    </source>
</evidence>
<dbReference type="InterPro" id="IPR011034">
    <property type="entry name" value="Formyl_transferase-like_C_sf"/>
</dbReference>
<sequence>MKIIFFGTPQFAVPTLEKLLTRPEIEVVAVVTQPDKRRGRGNKLIPSPVKSLAVSHSIPVWQPRRVKKHTETLNLLRQAQVDVFVVVAYGQILSAEILDMPKLGCVNVHGSILPKYRGAAPIQWSIYHGEKETGNTTMLMDVGMDTGPMLLKSIIPIGLLDNAASVAEVLAKDGSDLLWETLLKLETGDIEPIAQDNSLATYAPLIQNSDYQIDWSRSALEIHNQVRGFFPNCVTSFRGQSLKVMATVPVGAEYWSELPPELQKLEKVWSSESEVSGSVGEVVKVIKGLGPVVQTGAGWLLLCQVQLSGKKAVSGWDFANGTRLAMGEIIGS</sequence>
<dbReference type="CDD" id="cd08646">
    <property type="entry name" value="FMT_core_Met-tRNA-FMT_N"/>
    <property type="match status" value="1"/>
</dbReference>
<dbReference type="PANTHER" id="PTHR11138">
    <property type="entry name" value="METHIONYL-TRNA FORMYLTRANSFERASE"/>
    <property type="match status" value="1"/>
</dbReference>
<evidence type="ECO:0000256" key="5">
    <source>
        <dbReference type="HAMAP-Rule" id="MF_00182"/>
    </source>
</evidence>
<evidence type="ECO:0000259" key="7">
    <source>
        <dbReference type="Pfam" id="PF02911"/>
    </source>
</evidence>
<proteinExistence type="inferred from homology"/>
<evidence type="ECO:0000256" key="3">
    <source>
        <dbReference type="ARBA" id="ARBA00022679"/>
    </source>
</evidence>
<dbReference type="CDD" id="cd08704">
    <property type="entry name" value="Met_tRNA_FMT_C"/>
    <property type="match status" value="1"/>
</dbReference>
<dbReference type="GO" id="GO:0005829">
    <property type="term" value="C:cytosol"/>
    <property type="evidence" value="ECO:0007669"/>
    <property type="project" value="TreeGrafter"/>
</dbReference>
<dbReference type="Pfam" id="PF00551">
    <property type="entry name" value="Formyl_trans_N"/>
    <property type="match status" value="1"/>
</dbReference>
<dbReference type="Pfam" id="PF02911">
    <property type="entry name" value="Formyl_trans_C"/>
    <property type="match status" value="1"/>
</dbReference>
<dbReference type="RefSeq" id="WP_124154494.1">
    <property type="nucleotide sequence ID" value="NZ_CAWOLW010000268.1"/>
</dbReference>
<keyword evidence="3 5" id="KW-0808">Transferase</keyword>
<dbReference type="EC" id="2.1.2.9" evidence="2 5"/>
<dbReference type="PROSITE" id="PS00373">
    <property type="entry name" value="GART"/>
    <property type="match status" value="1"/>
</dbReference>
<accession>A0A3N6PY19</accession>
<dbReference type="NCBIfam" id="TIGR00460">
    <property type="entry name" value="fmt"/>
    <property type="match status" value="1"/>
</dbReference>
<dbReference type="InterPro" id="IPR041711">
    <property type="entry name" value="Met-tRNA-FMT_N"/>
</dbReference>
<evidence type="ECO:0000259" key="6">
    <source>
        <dbReference type="Pfam" id="PF00551"/>
    </source>
</evidence>
<comment type="catalytic activity">
    <reaction evidence="5">
        <text>L-methionyl-tRNA(fMet) + (6R)-10-formyltetrahydrofolate = N-formyl-L-methionyl-tRNA(fMet) + (6S)-5,6,7,8-tetrahydrofolate + H(+)</text>
        <dbReference type="Rhea" id="RHEA:24380"/>
        <dbReference type="Rhea" id="RHEA-COMP:9952"/>
        <dbReference type="Rhea" id="RHEA-COMP:9953"/>
        <dbReference type="ChEBI" id="CHEBI:15378"/>
        <dbReference type="ChEBI" id="CHEBI:57453"/>
        <dbReference type="ChEBI" id="CHEBI:78530"/>
        <dbReference type="ChEBI" id="CHEBI:78844"/>
        <dbReference type="ChEBI" id="CHEBI:195366"/>
        <dbReference type="EC" id="2.1.2.9"/>
    </reaction>
</comment>
<dbReference type="InterPro" id="IPR044135">
    <property type="entry name" value="Met-tRNA-FMT_C"/>
</dbReference>
<dbReference type="EMBL" id="RCBY01000034">
    <property type="protein sequence ID" value="RQH47548.1"/>
    <property type="molecule type" value="Genomic_DNA"/>
</dbReference>
<feature type="domain" description="Formyl transferase N-terminal" evidence="6">
    <location>
        <begin position="1"/>
        <end position="181"/>
    </location>
</feature>
<comment type="caution">
    <text evidence="8">The sequence shown here is derived from an EMBL/GenBank/DDBJ whole genome shotgun (WGS) entry which is preliminary data.</text>
</comment>
<protein>
    <recommendedName>
        <fullName evidence="2 5">Methionyl-tRNA formyltransferase</fullName>
        <ecNumber evidence="2 5">2.1.2.9</ecNumber>
    </recommendedName>
</protein>
<dbReference type="InterPro" id="IPR001555">
    <property type="entry name" value="GART_AS"/>
</dbReference>
<dbReference type="PANTHER" id="PTHR11138:SF5">
    <property type="entry name" value="METHIONYL-TRNA FORMYLTRANSFERASE, MITOCHONDRIAL"/>
    <property type="match status" value="1"/>
</dbReference>
<dbReference type="SUPFAM" id="SSF53328">
    <property type="entry name" value="Formyltransferase"/>
    <property type="match status" value="1"/>
</dbReference>
<feature type="domain" description="Formyl transferase C-terminal" evidence="7">
    <location>
        <begin position="206"/>
        <end position="322"/>
    </location>
</feature>
<dbReference type="InterPro" id="IPR005794">
    <property type="entry name" value="Fmt"/>
</dbReference>
<evidence type="ECO:0000256" key="4">
    <source>
        <dbReference type="ARBA" id="ARBA00022917"/>
    </source>
</evidence>
<name>A0A3N6PY19_9CYAN</name>
<dbReference type="Gene3D" id="3.40.50.12230">
    <property type="match status" value="1"/>
</dbReference>
<dbReference type="InterPro" id="IPR036477">
    <property type="entry name" value="Formyl_transf_N_sf"/>
</dbReference>
<dbReference type="AlphaFoldDB" id="A0A3N6PY19"/>
<reference evidence="8 9" key="1">
    <citation type="journal article" date="2018" name="ACS Chem. Biol.">
        <title>Ketoreductase domain dysfunction expands chemodiversity: malyngamide biosynthesis in the cyanobacterium Okeania hirsuta.</title>
        <authorList>
            <person name="Moss N.A."/>
            <person name="Leao T."/>
            <person name="Rankin M."/>
            <person name="McCullough T.M."/>
            <person name="Qu P."/>
            <person name="Korobeynikov A."/>
            <person name="Smith J.L."/>
            <person name="Gerwick L."/>
            <person name="Gerwick W.H."/>
        </authorList>
    </citation>
    <scope>NUCLEOTIDE SEQUENCE [LARGE SCALE GENOMIC DNA]</scope>
    <source>
        <strain evidence="8 9">PAB10Feb10-1</strain>
    </source>
</reference>
<evidence type="ECO:0000313" key="9">
    <source>
        <dbReference type="Proteomes" id="UP000269154"/>
    </source>
</evidence>